<gene>
    <name evidence="1" type="ORF">EVAR_7584_1</name>
</gene>
<comment type="caution">
    <text evidence="1">The sequence shown here is derived from an EMBL/GenBank/DDBJ whole genome shotgun (WGS) entry which is preliminary data.</text>
</comment>
<proteinExistence type="predicted"/>
<organism evidence="1 2">
    <name type="scientific">Eumeta variegata</name>
    <name type="common">Bagworm moth</name>
    <name type="synonym">Eumeta japonica</name>
    <dbReference type="NCBI Taxonomy" id="151549"/>
    <lineage>
        <taxon>Eukaryota</taxon>
        <taxon>Metazoa</taxon>
        <taxon>Ecdysozoa</taxon>
        <taxon>Arthropoda</taxon>
        <taxon>Hexapoda</taxon>
        <taxon>Insecta</taxon>
        <taxon>Pterygota</taxon>
        <taxon>Neoptera</taxon>
        <taxon>Endopterygota</taxon>
        <taxon>Lepidoptera</taxon>
        <taxon>Glossata</taxon>
        <taxon>Ditrysia</taxon>
        <taxon>Tineoidea</taxon>
        <taxon>Psychidae</taxon>
        <taxon>Oiketicinae</taxon>
        <taxon>Eumeta</taxon>
    </lineage>
</organism>
<sequence>MDEGAGQECFPQLYKYATSNELVVSQDLMALFTEHLTKLIEWFSKCFSDDDVENLHGSKILSMDKLHQLSNHKRQRSTPPRGGRICRPVLSAGVFNHPSSAFPGCFPADKREKDAASGTRCGAALVPFVERELSC</sequence>
<protein>
    <submittedName>
        <fullName evidence="1">Uncharacterized protein</fullName>
    </submittedName>
</protein>
<reference evidence="1 2" key="1">
    <citation type="journal article" date="2019" name="Commun. Biol.">
        <title>The bagworm genome reveals a unique fibroin gene that provides high tensile strength.</title>
        <authorList>
            <person name="Kono N."/>
            <person name="Nakamura H."/>
            <person name="Ohtoshi R."/>
            <person name="Tomita M."/>
            <person name="Numata K."/>
            <person name="Arakawa K."/>
        </authorList>
    </citation>
    <scope>NUCLEOTIDE SEQUENCE [LARGE SCALE GENOMIC DNA]</scope>
</reference>
<evidence type="ECO:0000313" key="2">
    <source>
        <dbReference type="Proteomes" id="UP000299102"/>
    </source>
</evidence>
<accession>A0A4C2A5Z0</accession>
<evidence type="ECO:0000313" key="1">
    <source>
        <dbReference type="EMBL" id="GBP96301.1"/>
    </source>
</evidence>
<dbReference type="AlphaFoldDB" id="A0A4C2A5Z0"/>
<dbReference type="Proteomes" id="UP000299102">
    <property type="component" value="Unassembled WGS sequence"/>
</dbReference>
<dbReference type="OrthoDB" id="1101576at2759"/>
<keyword evidence="2" id="KW-1185">Reference proteome</keyword>
<dbReference type="EMBL" id="BGZK01002766">
    <property type="protein sequence ID" value="GBP96301.1"/>
    <property type="molecule type" value="Genomic_DNA"/>
</dbReference>
<name>A0A4C2A5Z0_EUMVA</name>